<name>A0A9N9PED2_9GLOM</name>
<dbReference type="OrthoDB" id="2392706at2759"/>
<dbReference type="EMBL" id="CAJVPY010055535">
    <property type="protein sequence ID" value="CAG8817645.1"/>
    <property type="molecule type" value="Genomic_DNA"/>
</dbReference>
<comment type="caution">
    <text evidence="1">The sequence shown here is derived from an EMBL/GenBank/DDBJ whole genome shotgun (WGS) entry which is preliminary data.</text>
</comment>
<reference evidence="1" key="1">
    <citation type="submission" date="2021-06" db="EMBL/GenBank/DDBJ databases">
        <authorList>
            <person name="Kallberg Y."/>
            <person name="Tangrot J."/>
            <person name="Rosling A."/>
        </authorList>
    </citation>
    <scope>NUCLEOTIDE SEQUENCE</scope>
    <source>
        <strain evidence="1">MA453B</strain>
    </source>
</reference>
<keyword evidence="2" id="KW-1185">Reference proteome</keyword>
<dbReference type="AlphaFoldDB" id="A0A9N9PED2"/>
<proteinExistence type="predicted"/>
<accession>A0A9N9PED2</accession>
<protein>
    <submittedName>
        <fullName evidence="1">24736_t:CDS:1</fullName>
    </submittedName>
</protein>
<gene>
    <name evidence="1" type="ORF">DERYTH_LOCUS26473</name>
</gene>
<sequence length="192" mass="22741">MRCEKSNYPEDPNIVFKDNSQIFKYRIIKKGVYPPKHKLKYTRRPAKYPIPHNYIVQTMYLKKNYVVEYLICYVDDKPLYQILFGKDLEKSVESDQSPSYAAYLYCKELTKDISNKNINANSKLSGLLLFGLRYKSVEAICKTLPSNKFVQIKLFHNYSASTQRKRILGLREQLQEFIEEEKENFFHPNDSI</sequence>
<organism evidence="1 2">
    <name type="scientific">Dentiscutata erythropus</name>
    <dbReference type="NCBI Taxonomy" id="1348616"/>
    <lineage>
        <taxon>Eukaryota</taxon>
        <taxon>Fungi</taxon>
        <taxon>Fungi incertae sedis</taxon>
        <taxon>Mucoromycota</taxon>
        <taxon>Glomeromycotina</taxon>
        <taxon>Glomeromycetes</taxon>
        <taxon>Diversisporales</taxon>
        <taxon>Gigasporaceae</taxon>
        <taxon>Dentiscutata</taxon>
    </lineage>
</organism>
<feature type="non-terminal residue" evidence="1">
    <location>
        <position position="192"/>
    </location>
</feature>
<evidence type="ECO:0000313" key="1">
    <source>
        <dbReference type="EMBL" id="CAG8817645.1"/>
    </source>
</evidence>
<dbReference type="Proteomes" id="UP000789405">
    <property type="component" value="Unassembled WGS sequence"/>
</dbReference>
<evidence type="ECO:0000313" key="2">
    <source>
        <dbReference type="Proteomes" id="UP000789405"/>
    </source>
</evidence>